<dbReference type="OrthoDB" id="2129069at2759"/>
<feature type="compositionally biased region" description="Low complexity" evidence="4">
    <location>
        <begin position="215"/>
        <end position="235"/>
    </location>
</feature>
<feature type="region of interest" description="Disordered" evidence="4">
    <location>
        <begin position="207"/>
        <end position="235"/>
    </location>
</feature>
<dbReference type="Proteomes" id="UP000279236">
    <property type="component" value="Unassembled WGS sequence"/>
</dbReference>
<dbReference type="AlphaFoldDB" id="A0A427XGK0"/>
<evidence type="ECO:0000256" key="1">
    <source>
        <dbReference type="ARBA" id="ARBA00007584"/>
    </source>
</evidence>
<dbReference type="GO" id="GO:0019216">
    <property type="term" value="P:regulation of lipid metabolic process"/>
    <property type="evidence" value="ECO:0007669"/>
    <property type="project" value="TreeGrafter"/>
</dbReference>
<gene>
    <name evidence="5" type="ORF">EHS24_003026</name>
</gene>
<evidence type="ECO:0000256" key="3">
    <source>
        <dbReference type="SAM" id="Coils"/>
    </source>
</evidence>
<comment type="similarity">
    <text evidence="1">Belongs to the OPA3 family.</text>
</comment>
<sequence length="235" mass="25151">MASIKIFSLAVKTLAKPIANQIKAQAAEHESFRNLCIGIAQRVHRAEARMRMGLLNEEAKNIKPLNDAKAVQNGASNLAETFLFVVGAGLVLGETYRTSRKNEKRRDQVADRLDSLEEEIHQLRGMESEQVKALQERSIGLERALKTVVDNGLRAGWMSLGHDDSEVLRLLGQLPGQPLALRAADGSDNSLSSSSLATDELPMGLGLDVGHVDVPEVSSGPAGSSAAAETTAHGP</sequence>
<evidence type="ECO:0000256" key="2">
    <source>
        <dbReference type="ARBA" id="ARBA00023054"/>
    </source>
</evidence>
<dbReference type="InterPro" id="IPR010754">
    <property type="entry name" value="OPA3-like"/>
</dbReference>
<proteinExistence type="inferred from homology"/>
<reference evidence="5 6" key="1">
    <citation type="submission" date="2018-11" db="EMBL/GenBank/DDBJ databases">
        <title>Genome sequence of Apiotrichum porosum DSM 27194.</title>
        <authorList>
            <person name="Aliyu H."/>
            <person name="Gorte O."/>
            <person name="Ochsenreither K."/>
        </authorList>
    </citation>
    <scope>NUCLEOTIDE SEQUENCE [LARGE SCALE GENOMIC DNA]</scope>
    <source>
        <strain evidence="5 6">DSM 27194</strain>
    </source>
</reference>
<evidence type="ECO:0000256" key="4">
    <source>
        <dbReference type="SAM" id="MobiDB-lite"/>
    </source>
</evidence>
<accession>A0A427XGK0</accession>
<dbReference type="GO" id="GO:0005739">
    <property type="term" value="C:mitochondrion"/>
    <property type="evidence" value="ECO:0007669"/>
    <property type="project" value="TreeGrafter"/>
</dbReference>
<evidence type="ECO:0000313" key="6">
    <source>
        <dbReference type="Proteomes" id="UP000279236"/>
    </source>
</evidence>
<evidence type="ECO:0000313" key="5">
    <source>
        <dbReference type="EMBL" id="RSH77952.1"/>
    </source>
</evidence>
<protein>
    <recommendedName>
        <fullName evidence="7">OPA3-domain-containing protein</fullName>
    </recommendedName>
</protein>
<dbReference type="EMBL" id="RSCE01000014">
    <property type="protein sequence ID" value="RSH77952.1"/>
    <property type="molecule type" value="Genomic_DNA"/>
</dbReference>
<dbReference type="GeneID" id="39587569"/>
<name>A0A427XGK0_9TREE</name>
<keyword evidence="6" id="KW-1185">Reference proteome</keyword>
<feature type="coiled-coil region" evidence="3">
    <location>
        <begin position="99"/>
        <end position="126"/>
    </location>
</feature>
<dbReference type="PANTHER" id="PTHR12499:SF0">
    <property type="entry name" value="OPTIC ATROPHY 3 PROTEIN"/>
    <property type="match status" value="1"/>
</dbReference>
<comment type="caution">
    <text evidence="5">The sequence shown here is derived from an EMBL/GenBank/DDBJ whole genome shotgun (WGS) entry which is preliminary data.</text>
</comment>
<dbReference type="PANTHER" id="PTHR12499">
    <property type="entry name" value="OPTIC ATROPHY 3 PROTEIN OPA3"/>
    <property type="match status" value="1"/>
</dbReference>
<organism evidence="5 6">
    <name type="scientific">Apiotrichum porosum</name>
    <dbReference type="NCBI Taxonomy" id="105984"/>
    <lineage>
        <taxon>Eukaryota</taxon>
        <taxon>Fungi</taxon>
        <taxon>Dikarya</taxon>
        <taxon>Basidiomycota</taxon>
        <taxon>Agaricomycotina</taxon>
        <taxon>Tremellomycetes</taxon>
        <taxon>Trichosporonales</taxon>
        <taxon>Trichosporonaceae</taxon>
        <taxon>Apiotrichum</taxon>
    </lineage>
</organism>
<keyword evidence="2 3" id="KW-0175">Coiled coil</keyword>
<dbReference type="RefSeq" id="XP_028473099.1">
    <property type="nucleotide sequence ID" value="XM_028618732.1"/>
</dbReference>
<evidence type="ECO:0008006" key="7">
    <source>
        <dbReference type="Google" id="ProtNLM"/>
    </source>
</evidence>
<dbReference type="Pfam" id="PF07047">
    <property type="entry name" value="OPA3"/>
    <property type="match status" value="1"/>
</dbReference>